<reference evidence="2" key="1">
    <citation type="submission" date="2018-05" db="EMBL/GenBank/DDBJ databases">
        <authorList>
            <person name="Lanie J.A."/>
            <person name="Ng W.-L."/>
            <person name="Kazmierczak K.M."/>
            <person name="Andrzejewski T.M."/>
            <person name="Davidsen T.M."/>
            <person name="Wayne K.J."/>
            <person name="Tettelin H."/>
            <person name="Glass J.I."/>
            <person name="Rusch D."/>
            <person name="Podicherti R."/>
            <person name="Tsui H.-C.T."/>
            <person name="Winkler M.E."/>
        </authorList>
    </citation>
    <scope>NUCLEOTIDE SEQUENCE</scope>
</reference>
<protein>
    <recommendedName>
        <fullName evidence="3">ComEC/Rec2-related protein domain-containing protein</fullName>
    </recommendedName>
</protein>
<organism evidence="2">
    <name type="scientific">marine metagenome</name>
    <dbReference type="NCBI Taxonomy" id="408172"/>
    <lineage>
        <taxon>unclassified sequences</taxon>
        <taxon>metagenomes</taxon>
        <taxon>ecological metagenomes</taxon>
    </lineage>
</organism>
<accession>A0A382KZS3</accession>
<proteinExistence type="predicted"/>
<gene>
    <name evidence="2" type="ORF">METZ01_LOCUS281867</name>
</gene>
<evidence type="ECO:0000313" key="2">
    <source>
        <dbReference type="EMBL" id="SVC29013.1"/>
    </source>
</evidence>
<sequence>MQPIFIAYFMAIAGAIYLSNKPKSNIAALYLAFVSRWLIFILFTIISIKYVAENTLIAVFLLVYLNITFNPKQITE</sequence>
<keyword evidence="1" id="KW-0812">Transmembrane</keyword>
<dbReference type="AlphaFoldDB" id="A0A382KZS3"/>
<name>A0A382KZS3_9ZZZZ</name>
<evidence type="ECO:0000256" key="1">
    <source>
        <dbReference type="SAM" id="Phobius"/>
    </source>
</evidence>
<dbReference type="EMBL" id="UINC01083370">
    <property type="protein sequence ID" value="SVC29013.1"/>
    <property type="molecule type" value="Genomic_DNA"/>
</dbReference>
<keyword evidence="1" id="KW-1133">Transmembrane helix</keyword>
<keyword evidence="1" id="KW-0472">Membrane</keyword>
<evidence type="ECO:0008006" key="3">
    <source>
        <dbReference type="Google" id="ProtNLM"/>
    </source>
</evidence>
<feature type="transmembrane region" description="Helical" evidence="1">
    <location>
        <begin position="54"/>
        <end position="71"/>
    </location>
</feature>
<feature type="transmembrane region" description="Helical" evidence="1">
    <location>
        <begin position="27"/>
        <end position="48"/>
    </location>
</feature>